<proteinExistence type="inferred from homology"/>
<dbReference type="NCBIfam" id="NF001159">
    <property type="entry name" value="PRK00150.1-3"/>
    <property type="match status" value="1"/>
</dbReference>
<dbReference type="Gene3D" id="3.90.45.10">
    <property type="entry name" value="Peptide deformylase"/>
    <property type="match status" value="1"/>
</dbReference>
<dbReference type="SUPFAM" id="SSF56420">
    <property type="entry name" value="Peptide deformylase"/>
    <property type="match status" value="1"/>
</dbReference>
<sequence>MYPHEILRQVAEPVKNIDGALQAFIDDMIKTMYKAEGVGLAANQVGRPIELVVMDCATDDERGKNPIVLINPRIIEQEGEMVGEEGCLSIPGYGAKVRRSEVVLVKAYDRDGKEIEIEARGGLLSKCIQHEIDHLKGICFVDRLSPVKKALFKKRWAKIRPKDE</sequence>
<dbReference type="EMBL" id="MAGO01000003">
    <property type="protein sequence ID" value="OCC15802.1"/>
    <property type="molecule type" value="Genomic_DNA"/>
</dbReference>
<dbReference type="EC" id="3.5.1.88" evidence="2"/>
<dbReference type="InterPro" id="IPR023635">
    <property type="entry name" value="Peptide_deformylase"/>
</dbReference>
<dbReference type="GO" id="GO:0046872">
    <property type="term" value="F:metal ion binding"/>
    <property type="evidence" value="ECO:0007669"/>
    <property type="project" value="UniProtKB-KW"/>
</dbReference>
<keyword evidence="2" id="KW-0408">Iron</keyword>
<dbReference type="GO" id="GO:0042586">
    <property type="term" value="F:peptide deformylase activity"/>
    <property type="evidence" value="ECO:0007669"/>
    <property type="project" value="UniProtKB-UniRule"/>
</dbReference>
<dbReference type="PANTHER" id="PTHR10458:SF22">
    <property type="entry name" value="PEPTIDE DEFORMYLASE"/>
    <property type="match status" value="1"/>
</dbReference>
<gene>
    <name evidence="2" type="primary">def</name>
    <name evidence="3" type="ORF">DBT_0727</name>
</gene>
<dbReference type="STRING" id="1156395.DBT_0727"/>
<keyword evidence="4" id="KW-1185">Reference proteome</keyword>
<dbReference type="PRINTS" id="PR01576">
    <property type="entry name" value="PDEFORMYLASE"/>
</dbReference>
<accession>A0A1B9F7B2</accession>
<dbReference type="PATRIC" id="fig|1156395.6.peg.737"/>
<organism evidence="3 4">
    <name type="scientific">Dissulfuribacter thermophilus</name>
    <dbReference type="NCBI Taxonomy" id="1156395"/>
    <lineage>
        <taxon>Bacteria</taxon>
        <taxon>Pseudomonadati</taxon>
        <taxon>Thermodesulfobacteriota</taxon>
        <taxon>Dissulfuribacteria</taxon>
        <taxon>Dissulfuribacterales</taxon>
        <taxon>Dissulfuribacteraceae</taxon>
        <taxon>Dissulfuribacter</taxon>
    </lineage>
</organism>
<keyword evidence="2" id="KW-0479">Metal-binding</keyword>
<feature type="binding site" evidence="2">
    <location>
        <position position="130"/>
    </location>
    <ligand>
        <name>Fe cation</name>
        <dbReference type="ChEBI" id="CHEBI:24875"/>
    </ligand>
</feature>
<keyword evidence="2" id="KW-0378">Hydrolase</keyword>
<comment type="function">
    <text evidence="2">Removes the formyl group from the N-terminal Met of newly synthesized proteins. Requires at least a dipeptide for an efficient rate of reaction. N-terminal L-methionine is a prerequisite for activity but the enzyme has broad specificity at other positions.</text>
</comment>
<reference evidence="3 4" key="1">
    <citation type="submission" date="2016-06" db="EMBL/GenBank/DDBJ databases">
        <title>Respiratory ammonification of nitrate coupled to the oxidation of elemental sulfur in deep-sea autotrophic thermophilic bacteria.</title>
        <authorList>
            <person name="Slobodkina G.B."/>
            <person name="Mardanov A.V."/>
            <person name="Ravin N.V."/>
            <person name="Frolova A.A."/>
            <person name="Viryasiv M.B."/>
            <person name="Chernyh N.A."/>
            <person name="Bonch-Osmolovskaya E.A."/>
            <person name="Slobodkin A.I."/>
        </authorList>
    </citation>
    <scope>NUCLEOTIDE SEQUENCE [LARGE SCALE GENOMIC DNA]</scope>
    <source>
        <strain evidence="3 4">S69</strain>
    </source>
</reference>
<keyword evidence="2" id="KW-0648">Protein biosynthesis</keyword>
<feature type="binding site" evidence="2">
    <location>
        <position position="87"/>
    </location>
    <ligand>
        <name>Fe cation</name>
        <dbReference type="ChEBI" id="CHEBI:24875"/>
    </ligand>
</feature>
<evidence type="ECO:0000256" key="1">
    <source>
        <dbReference type="ARBA" id="ARBA00010759"/>
    </source>
</evidence>
<dbReference type="CDD" id="cd00487">
    <property type="entry name" value="Pep_deformylase"/>
    <property type="match status" value="1"/>
</dbReference>
<feature type="active site" evidence="2">
    <location>
        <position position="131"/>
    </location>
</feature>
<dbReference type="Proteomes" id="UP000093080">
    <property type="component" value="Unassembled WGS sequence"/>
</dbReference>
<evidence type="ECO:0000313" key="3">
    <source>
        <dbReference type="EMBL" id="OCC15802.1"/>
    </source>
</evidence>
<feature type="binding site" evidence="2">
    <location>
        <position position="134"/>
    </location>
    <ligand>
        <name>Fe cation</name>
        <dbReference type="ChEBI" id="CHEBI:24875"/>
    </ligand>
</feature>
<comment type="catalytic activity">
    <reaction evidence="2">
        <text>N-terminal N-formyl-L-methionyl-[peptide] + H2O = N-terminal L-methionyl-[peptide] + formate</text>
        <dbReference type="Rhea" id="RHEA:24420"/>
        <dbReference type="Rhea" id="RHEA-COMP:10639"/>
        <dbReference type="Rhea" id="RHEA-COMP:10640"/>
        <dbReference type="ChEBI" id="CHEBI:15377"/>
        <dbReference type="ChEBI" id="CHEBI:15740"/>
        <dbReference type="ChEBI" id="CHEBI:49298"/>
        <dbReference type="ChEBI" id="CHEBI:64731"/>
        <dbReference type="EC" id="3.5.1.88"/>
    </reaction>
</comment>
<dbReference type="GO" id="GO:0006412">
    <property type="term" value="P:translation"/>
    <property type="evidence" value="ECO:0007669"/>
    <property type="project" value="UniProtKB-UniRule"/>
</dbReference>
<dbReference type="PANTHER" id="PTHR10458">
    <property type="entry name" value="PEPTIDE DEFORMYLASE"/>
    <property type="match status" value="1"/>
</dbReference>
<dbReference type="Pfam" id="PF01327">
    <property type="entry name" value="Pep_deformylase"/>
    <property type="match status" value="1"/>
</dbReference>
<comment type="cofactor">
    <cofactor evidence="2">
        <name>Fe(2+)</name>
        <dbReference type="ChEBI" id="CHEBI:29033"/>
    </cofactor>
    <text evidence="2">Binds 1 Fe(2+) ion.</text>
</comment>
<name>A0A1B9F7B2_9BACT</name>
<evidence type="ECO:0000256" key="2">
    <source>
        <dbReference type="HAMAP-Rule" id="MF_00163"/>
    </source>
</evidence>
<comment type="similarity">
    <text evidence="1 2">Belongs to the polypeptide deformylase family.</text>
</comment>
<dbReference type="AlphaFoldDB" id="A0A1B9F7B2"/>
<comment type="caution">
    <text evidence="3">The sequence shown here is derived from an EMBL/GenBank/DDBJ whole genome shotgun (WGS) entry which is preliminary data.</text>
</comment>
<protein>
    <recommendedName>
        <fullName evidence="2">Peptide deformylase</fullName>
        <shortName evidence="2">PDF</shortName>
        <ecNumber evidence="2">3.5.1.88</ecNumber>
    </recommendedName>
    <alternativeName>
        <fullName evidence="2">Polypeptide deformylase</fullName>
    </alternativeName>
</protein>
<dbReference type="InterPro" id="IPR036821">
    <property type="entry name" value="Peptide_deformylase_sf"/>
</dbReference>
<evidence type="ECO:0000313" key="4">
    <source>
        <dbReference type="Proteomes" id="UP000093080"/>
    </source>
</evidence>
<dbReference type="NCBIfam" id="TIGR00079">
    <property type="entry name" value="pept_deformyl"/>
    <property type="match status" value="1"/>
</dbReference>
<dbReference type="HAMAP" id="MF_00163">
    <property type="entry name" value="Pep_deformylase"/>
    <property type="match status" value="1"/>
</dbReference>
<dbReference type="PIRSF" id="PIRSF004749">
    <property type="entry name" value="Pep_def"/>
    <property type="match status" value="1"/>
</dbReference>